<protein>
    <submittedName>
        <fullName evidence="3">D-inositol 3-phosphate glycosyltransferase</fullName>
        <ecNumber evidence="3">2.4.1.250</ecNumber>
    </submittedName>
</protein>
<dbReference type="Pfam" id="PF00534">
    <property type="entry name" value="Glycos_transf_1"/>
    <property type="match status" value="1"/>
</dbReference>
<feature type="domain" description="Glycosyl transferase family 1" evidence="2">
    <location>
        <begin position="191"/>
        <end position="338"/>
    </location>
</feature>
<organism evidence="3">
    <name type="scientific">Hafnia alvei</name>
    <dbReference type="NCBI Taxonomy" id="569"/>
    <lineage>
        <taxon>Bacteria</taxon>
        <taxon>Pseudomonadati</taxon>
        <taxon>Pseudomonadota</taxon>
        <taxon>Gammaproteobacteria</taxon>
        <taxon>Enterobacterales</taxon>
        <taxon>Hafniaceae</taxon>
        <taxon>Hafnia</taxon>
    </lineage>
</organism>
<dbReference type="InterPro" id="IPR001296">
    <property type="entry name" value="Glyco_trans_1"/>
</dbReference>
<evidence type="ECO:0000256" key="1">
    <source>
        <dbReference type="ARBA" id="ARBA00022679"/>
    </source>
</evidence>
<dbReference type="SUPFAM" id="SSF53756">
    <property type="entry name" value="UDP-Glycosyltransferase/glycogen phosphorylase"/>
    <property type="match status" value="1"/>
</dbReference>
<accession>A0A172X0H6</accession>
<dbReference type="Gene3D" id="3.40.50.2000">
    <property type="entry name" value="Glycogen Phosphorylase B"/>
    <property type="match status" value="2"/>
</dbReference>
<name>A0A172X0H6_HAFAL</name>
<dbReference type="PANTHER" id="PTHR46401">
    <property type="entry name" value="GLYCOSYLTRANSFERASE WBBK-RELATED"/>
    <property type="match status" value="1"/>
</dbReference>
<proteinExistence type="predicted"/>
<evidence type="ECO:0000259" key="2">
    <source>
        <dbReference type="Pfam" id="PF00534"/>
    </source>
</evidence>
<dbReference type="PANTHER" id="PTHR46401:SF2">
    <property type="entry name" value="GLYCOSYLTRANSFERASE WBBK-RELATED"/>
    <property type="match status" value="1"/>
</dbReference>
<dbReference type="CDD" id="cd03801">
    <property type="entry name" value="GT4_PimA-like"/>
    <property type="match status" value="1"/>
</dbReference>
<dbReference type="EC" id="2.4.1.250" evidence="3"/>
<keyword evidence="1 3" id="KW-0808">Transferase</keyword>
<gene>
    <name evidence="3" type="primary">mshA</name>
</gene>
<dbReference type="GO" id="GO:0102710">
    <property type="term" value="F:D-inositol-3-phosphate glycosyltransferase activity"/>
    <property type="evidence" value="ECO:0007669"/>
    <property type="project" value="UniProtKB-EC"/>
</dbReference>
<dbReference type="GO" id="GO:0009103">
    <property type="term" value="P:lipopolysaccharide biosynthetic process"/>
    <property type="evidence" value="ECO:0007669"/>
    <property type="project" value="TreeGrafter"/>
</dbReference>
<sequence>MFAHEFPPNGGGAGIVAAQLVSRLSLDKTITQLDLLTSVDVSESVKGQCKKVYHVKTYKKIWFLNYYFFIKNNVDIYKYDLIIANDPIAIYICGLVLDTSVLNKTVCLLHGSEPEYVYQESNTLKKIIDVRGRFDKAICLCKKVVAHSKYMQKKFMSAFPHTDRYLDITNCYFGYDEEIFNTSCDFDKLDKLRVSLDIPSDRKLLLTVSRIEEKKGFVRKLHLFDSIIKSGENYHWLIIGSGTFKSKFVSMVRLLSLENYITFVDKVPRNDLKLYYQMADLFWLLSEYRESFGLVYIEAQACGTPALGLNQYGVREAISDKTSGYLVNNDDEILEVILEKRFNQLEKNDITYYANKFTLTKCYQNLIKAITSEK</sequence>
<reference evidence="3" key="1">
    <citation type="journal article" date="2016" name="PLoS ONE">
        <title>Genetic Diversity of O-Antigens in Hafnia alvei and the Development of a Suspension Array for Serotype Detection.</title>
        <authorList>
            <person name="Duan Z."/>
            <person name="Niedziela T."/>
            <person name="Lugowski C."/>
            <person name="Cao B."/>
            <person name="Wang T."/>
            <person name="Xu L."/>
            <person name="Yang B."/>
            <person name="Liu B."/>
            <person name="Wang L."/>
        </authorList>
    </citation>
    <scope>NUCLEOTIDE SEQUENCE</scope>
    <source>
        <strain evidence="3">PCM1218</strain>
    </source>
</reference>
<keyword evidence="3" id="KW-0328">Glycosyltransferase</keyword>
<evidence type="ECO:0000313" key="3">
    <source>
        <dbReference type="EMBL" id="ANF30119.1"/>
    </source>
</evidence>
<dbReference type="AlphaFoldDB" id="A0A172X0H6"/>
<dbReference type="EMBL" id="KX117092">
    <property type="protein sequence ID" value="ANF30119.1"/>
    <property type="molecule type" value="Genomic_DNA"/>
</dbReference>